<keyword evidence="4" id="KW-0804">Transcription</keyword>
<dbReference type="EMBL" id="VTAV01000004">
    <property type="protein sequence ID" value="TYR36469.1"/>
    <property type="molecule type" value="Genomic_DNA"/>
</dbReference>
<evidence type="ECO:0000259" key="6">
    <source>
        <dbReference type="Pfam" id="PF08281"/>
    </source>
</evidence>
<comment type="similarity">
    <text evidence="1">Belongs to the sigma-70 factor family. ECF subfamily.</text>
</comment>
<dbReference type="InterPro" id="IPR039425">
    <property type="entry name" value="RNA_pol_sigma-70-like"/>
</dbReference>
<organism evidence="7 8">
    <name type="scientific">Sphingobacterium phlebotomi</name>
    <dbReference type="NCBI Taxonomy" id="2605433"/>
    <lineage>
        <taxon>Bacteria</taxon>
        <taxon>Pseudomonadati</taxon>
        <taxon>Bacteroidota</taxon>
        <taxon>Sphingobacteriia</taxon>
        <taxon>Sphingobacteriales</taxon>
        <taxon>Sphingobacteriaceae</taxon>
        <taxon>Sphingobacterium</taxon>
    </lineage>
</organism>
<dbReference type="GO" id="GO:0003677">
    <property type="term" value="F:DNA binding"/>
    <property type="evidence" value="ECO:0007669"/>
    <property type="project" value="InterPro"/>
</dbReference>
<dbReference type="Gene3D" id="1.10.1740.10">
    <property type="match status" value="1"/>
</dbReference>
<evidence type="ECO:0000259" key="5">
    <source>
        <dbReference type="Pfam" id="PF04542"/>
    </source>
</evidence>
<accession>A0A5D4H9F5</accession>
<evidence type="ECO:0000313" key="8">
    <source>
        <dbReference type="Proteomes" id="UP000322362"/>
    </source>
</evidence>
<dbReference type="AlphaFoldDB" id="A0A5D4H9F5"/>
<dbReference type="Gene3D" id="1.10.10.10">
    <property type="entry name" value="Winged helix-like DNA-binding domain superfamily/Winged helix DNA-binding domain"/>
    <property type="match status" value="1"/>
</dbReference>
<dbReference type="InterPro" id="IPR007627">
    <property type="entry name" value="RNA_pol_sigma70_r2"/>
</dbReference>
<keyword evidence="3" id="KW-0731">Sigma factor</keyword>
<evidence type="ECO:0000256" key="4">
    <source>
        <dbReference type="ARBA" id="ARBA00023163"/>
    </source>
</evidence>
<reference evidence="7 8" key="1">
    <citation type="submission" date="2019-08" db="EMBL/GenBank/DDBJ databases">
        <title>Phlebobacter frassis gen. nov. sp. nov., a new member of family Sphingobacteriaceae isolated from sand fly rearing media.</title>
        <authorList>
            <person name="Kakumanu M.L."/>
            <person name="Marayati B.F."/>
            <person name="Wada-Katsumata A."/>
            <person name="Wasserberg G."/>
            <person name="Schal C."/>
            <person name="Apperson C.S."/>
            <person name="Ponnusamy L."/>
        </authorList>
    </citation>
    <scope>NUCLEOTIDE SEQUENCE [LARGE SCALE GENOMIC DNA]</scope>
    <source>
        <strain evidence="7 8">SSI9</strain>
    </source>
</reference>
<evidence type="ECO:0000256" key="2">
    <source>
        <dbReference type="ARBA" id="ARBA00023015"/>
    </source>
</evidence>
<dbReference type="RefSeq" id="WP_148918726.1">
    <property type="nucleotide sequence ID" value="NZ_VTAV01000004.1"/>
</dbReference>
<dbReference type="InterPro" id="IPR013325">
    <property type="entry name" value="RNA_pol_sigma_r2"/>
</dbReference>
<feature type="domain" description="RNA polymerase sigma factor 70 region 4 type 2" evidence="6">
    <location>
        <begin position="111"/>
        <end position="160"/>
    </location>
</feature>
<gene>
    <name evidence="7" type="ORF">FXV77_08105</name>
</gene>
<evidence type="ECO:0000256" key="3">
    <source>
        <dbReference type="ARBA" id="ARBA00023082"/>
    </source>
</evidence>
<dbReference type="NCBIfam" id="TIGR02937">
    <property type="entry name" value="sigma70-ECF"/>
    <property type="match status" value="1"/>
</dbReference>
<evidence type="ECO:0000313" key="7">
    <source>
        <dbReference type="EMBL" id="TYR36469.1"/>
    </source>
</evidence>
<dbReference type="InterPro" id="IPR013249">
    <property type="entry name" value="RNA_pol_sigma70_r4_t2"/>
</dbReference>
<keyword evidence="8" id="KW-1185">Reference proteome</keyword>
<dbReference type="SUPFAM" id="SSF88659">
    <property type="entry name" value="Sigma3 and sigma4 domains of RNA polymerase sigma factors"/>
    <property type="match status" value="1"/>
</dbReference>
<keyword evidence="2" id="KW-0805">Transcription regulation</keyword>
<feature type="domain" description="RNA polymerase sigma-70 region 2" evidence="5">
    <location>
        <begin position="13"/>
        <end position="80"/>
    </location>
</feature>
<evidence type="ECO:0000256" key="1">
    <source>
        <dbReference type="ARBA" id="ARBA00010641"/>
    </source>
</evidence>
<dbReference type="Proteomes" id="UP000322362">
    <property type="component" value="Unassembled WGS sequence"/>
</dbReference>
<dbReference type="InterPro" id="IPR036388">
    <property type="entry name" value="WH-like_DNA-bd_sf"/>
</dbReference>
<comment type="caution">
    <text evidence="7">The sequence shown here is derived from an EMBL/GenBank/DDBJ whole genome shotgun (WGS) entry which is preliminary data.</text>
</comment>
<dbReference type="PANTHER" id="PTHR43133:SF46">
    <property type="entry name" value="RNA POLYMERASE SIGMA-70 FACTOR ECF SUBFAMILY"/>
    <property type="match status" value="1"/>
</dbReference>
<dbReference type="GO" id="GO:0016987">
    <property type="term" value="F:sigma factor activity"/>
    <property type="evidence" value="ECO:0007669"/>
    <property type="project" value="UniProtKB-KW"/>
</dbReference>
<dbReference type="GO" id="GO:0006352">
    <property type="term" value="P:DNA-templated transcription initiation"/>
    <property type="evidence" value="ECO:0007669"/>
    <property type="project" value="InterPro"/>
</dbReference>
<sequence>MDKVLTETQIKILFEQYYIPLVEFSWHIVKCREIALDIVQDTFVKMLEKVEELPSHEKAIKSYLYTAVRNTALNYIRHQKVQDEYHQINPLNEIDDARILDAMIYAETIHNLYKAIESLPKSCQEVCRLTWLEGKSNSEAAELCGVSINTIKTQKRRSVELLRHRLAPVVSVLKSFVLIFF</sequence>
<name>A0A5D4H9F5_9SPHI</name>
<dbReference type="Pfam" id="PF08281">
    <property type="entry name" value="Sigma70_r4_2"/>
    <property type="match status" value="1"/>
</dbReference>
<dbReference type="InterPro" id="IPR014284">
    <property type="entry name" value="RNA_pol_sigma-70_dom"/>
</dbReference>
<proteinExistence type="inferred from homology"/>
<dbReference type="PANTHER" id="PTHR43133">
    <property type="entry name" value="RNA POLYMERASE ECF-TYPE SIGMA FACTO"/>
    <property type="match status" value="1"/>
</dbReference>
<dbReference type="InterPro" id="IPR013324">
    <property type="entry name" value="RNA_pol_sigma_r3/r4-like"/>
</dbReference>
<dbReference type="SUPFAM" id="SSF88946">
    <property type="entry name" value="Sigma2 domain of RNA polymerase sigma factors"/>
    <property type="match status" value="1"/>
</dbReference>
<protein>
    <submittedName>
        <fullName evidence="7">Sigma-70 family RNA polymerase sigma factor</fullName>
    </submittedName>
</protein>
<dbReference type="Pfam" id="PF04542">
    <property type="entry name" value="Sigma70_r2"/>
    <property type="match status" value="1"/>
</dbReference>